<dbReference type="OrthoDB" id="1649088at2759"/>
<dbReference type="Proteomes" id="UP000031036">
    <property type="component" value="Unassembled WGS sequence"/>
</dbReference>
<comment type="caution">
    <text evidence="15">The sequence shown here is derived from an EMBL/GenBank/DDBJ whole genome shotgun (WGS) entry which is preliminary data.</text>
</comment>
<dbReference type="InterPro" id="IPR042265">
    <property type="entry name" value="DPH1/DPH2_3"/>
</dbReference>
<dbReference type="PANTHER" id="PTHR10762:SF1">
    <property type="entry name" value="2-(3-AMINO-3-CARBOXYPROPYL)HISTIDINE SYNTHASE SUBUNIT 1"/>
    <property type="match status" value="1"/>
</dbReference>
<evidence type="ECO:0000313" key="15">
    <source>
        <dbReference type="EMBL" id="KHN72902.1"/>
    </source>
</evidence>
<keyword evidence="6" id="KW-0808">Transferase</keyword>
<dbReference type="Gene3D" id="3.40.50.11850">
    <property type="entry name" value="Diphthamide synthesis DPH1/DPH2 domain 2"/>
    <property type="match status" value="1"/>
</dbReference>
<dbReference type="FunFam" id="3.40.50.11850:FF:000001">
    <property type="entry name" value="2-(3-amino-3-carboxypropyl)histidine synthase subunit 1"/>
    <property type="match status" value="1"/>
</dbReference>
<keyword evidence="9" id="KW-0408">Iron</keyword>
<evidence type="ECO:0000256" key="2">
    <source>
        <dbReference type="ARBA" id="ARBA00005156"/>
    </source>
</evidence>
<dbReference type="FunFam" id="3.40.50.11840:FF:000001">
    <property type="entry name" value="2-(3-amino-3-carboxypropyl)histidine synthase subunit 1"/>
    <property type="match status" value="1"/>
</dbReference>
<evidence type="ECO:0000256" key="6">
    <source>
        <dbReference type="ARBA" id="ARBA00022679"/>
    </source>
</evidence>
<evidence type="ECO:0000256" key="4">
    <source>
        <dbReference type="ARBA" id="ARBA00012221"/>
    </source>
</evidence>
<evidence type="ECO:0000256" key="12">
    <source>
        <dbReference type="ARBA" id="ARBA00032574"/>
    </source>
</evidence>
<dbReference type="EC" id="2.5.1.108" evidence="4"/>
<evidence type="ECO:0000256" key="1">
    <source>
        <dbReference type="ARBA" id="ARBA00001966"/>
    </source>
</evidence>
<dbReference type="GO" id="GO:0051536">
    <property type="term" value="F:iron-sulfur cluster binding"/>
    <property type="evidence" value="ECO:0007669"/>
    <property type="project" value="UniProtKB-KW"/>
</dbReference>
<dbReference type="EMBL" id="JPKZ01003185">
    <property type="protein sequence ID" value="KHN72902.1"/>
    <property type="molecule type" value="Genomic_DNA"/>
</dbReference>
<dbReference type="Gene3D" id="3.40.50.11860">
    <property type="entry name" value="Diphthamide synthesis DPH1/DPH2 domain 3"/>
    <property type="match status" value="1"/>
</dbReference>
<organism evidence="15 16">
    <name type="scientific">Toxocara canis</name>
    <name type="common">Canine roundworm</name>
    <dbReference type="NCBI Taxonomy" id="6265"/>
    <lineage>
        <taxon>Eukaryota</taxon>
        <taxon>Metazoa</taxon>
        <taxon>Ecdysozoa</taxon>
        <taxon>Nematoda</taxon>
        <taxon>Chromadorea</taxon>
        <taxon>Rhabditida</taxon>
        <taxon>Spirurina</taxon>
        <taxon>Ascaridomorpha</taxon>
        <taxon>Ascaridoidea</taxon>
        <taxon>Toxocaridae</taxon>
        <taxon>Toxocara</taxon>
    </lineage>
</organism>
<evidence type="ECO:0000256" key="11">
    <source>
        <dbReference type="ARBA" id="ARBA00031690"/>
    </source>
</evidence>
<dbReference type="SFLD" id="SFLDG01121">
    <property type="entry name" value="Diphthamide_biosynthesis"/>
    <property type="match status" value="1"/>
</dbReference>
<evidence type="ECO:0000313" key="16">
    <source>
        <dbReference type="Proteomes" id="UP000031036"/>
    </source>
</evidence>
<evidence type="ECO:0000256" key="8">
    <source>
        <dbReference type="ARBA" id="ARBA00022723"/>
    </source>
</evidence>
<evidence type="ECO:0000256" key="5">
    <source>
        <dbReference type="ARBA" id="ARBA00021915"/>
    </source>
</evidence>
<dbReference type="GO" id="GO:0090560">
    <property type="term" value="F:2-(3-amino-3-carboxypropyl)histidine synthase activity"/>
    <property type="evidence" value="ECO:0007669"/>
    <property type="project" value="UniProtKB-EC"/>
</dbReference>
<dbReference type="InterPro" id="IPR016435">
    <property type="entry name" value="DPH1/DPH2"/>
</dbReference>
<dbReference type="InterPro" id="IPR042264">
    <property type="entry name" value="DPH1/DPH2_2"/>
</dbReference>
<proteinExistence type="inferred from homology"/>
<dbReference type="GO" id="GO:0046872">
    <property type="term" value="F:metal ion binding"/>
    <property type="evidence" value="ECO:0007669"/>
    <property type="project" value="UniProtKB-KW"/>
</dbReference>
<evidence type="ECO:0000256" key="13">
    <source>
        <dbReference type="ARBA" id="ARBA00032789"/>
    </source>
</evidence>
<accession>A0A0B2UV02</accession>
<dbReference type="NCBIfam" id="TIGR00322">
    <property type="entry name" value="diphth2_R"/>
    <property type="match status" value="1"/>
</dbReference>
<gene>
    <name evidence="15" type="primary">dph-1</name>
    <name evidence="15" type="ORF">Tcan_07733</name>
</gene>
<reference evidence="15 16" key="1">
    <citation type="submission" date="2014-11" db="EMBL/GenBank/DDBJ databases">
        <title>Genetic blueprint of the zoonotic pathogen Toxocara canis.</title>
        <authorList>
            <person name="Zhu X.-Q."/>
            <person name="Korhonen P.K."/>
            <person name="Cai H."/>
            <person name="Young N.D."/>
            <person name="Nejsum P."/>
            <person name="von Samson-Himmelstjerna G."/>
            <person name="Boag P.R."/>
            <person name="Tan P."/>
            <person name="Li Q."/>
            <person name="Min J."/>
            <person name="Yang Y."/>
            <person name="Wang X."/>
            <person name="Fang X."/>
            <person name="Hall R.S."/>
            <person name="Hofmann A."/>
            <person name="Sternberg P.W."/>
            <person name="Jex A.R."/>
            <person name="Gasser R.B."/>
        </authorList>
    </citation>
    <scope>NUCLEOTIDE SEQUENCE [LARGE SCALE GENOMIC DNA]</scope>
    <source>
        <strain evidence="15">PN_DK_2014</strain>
    </source>
</reference>
<comment type="cofactor">
    <cofactor evidence="1">
        <name>[4Fe-4S] cluster</name>
        <dbReference type="ChEBI" id="CHEBI:49883"/>
    </cofactor>
</comment>
<dbReference type="STRING" id="6265.A0A0B2UV02"/>
<dbReference type="InterPro" id="IPR042263">
    <property type="entry name" value="DPH1/DPH2_1"/>
</dbReference>
<evidence type="ECO:0000256" key="7">
    <source>
        <dbReference type="ARBA" id="ARBA00022691"/>
    </source>
</evidence>
<name>A0A0B2UV02_TOXCA</name>
<dbReference type="FunFam" id="3.40.50.11860:FF:000002">
    <property type="entry name" value="2-(3-amino-3-carboxypropyl)histidine synthase subunit 1"/>
    <property type="match status" value="1"/>
</dbReference>
<evidence type="ECO:0000256" key="14">
    <source>
        <dbReference type="ARBA" id="ARBA00048403"/>
    </source>
</evidence>
<dbReference type="OMA" id="PGQVLGC"/>
<comment type="catalytic activity">
    <reaction evidence="14">
        <text>L-histidyl-[translation elongation factor 2] + S-adenosyl-L-methionine = 2-[(3S)-amino-3-carboxypropyl]-L-histidyl-[translation elongation factor 2] + S-methyl-5'-thioadenosine + H(+)</text>
        <dbReference type="Rhea" id="RHEA:36783"/>
        <dbReference type="Rhea" id="RHEA-COMP:9748"/>
        <dbReference type="Rhea" id="RHEA-COMP:9749"/>
        <dbReference type="ChEBI" id="CHEBI:15378"/>
        <dbReference type="ChEBI" id="CHEBI:17509"/>
        <dbReference type="ChEBI" id="CHEBI:29979"/>
        <dbReference type="ChEBI" id="CHEBI:59789"/>
        <dbReference type="ChEBI" id="CHEBI:73995"/>
        <dbReference type="EC" id="2.5.1.108"/>
    </reaction>
</comment>
<keyword evidence="7" id="KW-0949">S-adenosyl-L-methionine</keyword>
<keyword evidence="16" id="KW-1185">Reference proteome</keyword>
<dbReference type="AlphaFoldDB" id="A0A0B2UV02"/>
<dbReference type="Pfam" id="PF01866">
    <property type="entry name" value="Diphthamide_syn"/>
    <property type="match status" value="1"/>
</dbReference>
<evidence type="ECO:0000256" key="10">
    <source>
        <dbReference type="ARBA" id="ARBA00023014"/>
    </source>
</evidence>
<keyword evidence="8" id="KW-0479">Metal-binding</keyword>
<dbReference type="GO" id="GO:0017183">
    <property type="term" value="P:protein histidyl modification to diphthamide"/>
    <property type="evidence" value="ECO:0007669"/>
    <property type="project" value="UniProtKB-UniPathway"/>
</dbReference>
<sequence>MLQCQGRTSAMFIFTDRGKKYRNDEKSPLYDLIYRAPSIVHYGVWEDIIRKGSDDMGRAATIRQQLDEISADERLQKDLRILPSNYNFEIPKTIWKIRTTNSRHVALQFPEGLLLYACLIADILEKYTDCKTVIMGDVTYGACCVDDYTARALGCDLLIHYGHSCLVPIQETDGIAMLYVFVNIDINLSHFTDCLKTNFNKNEKLALVSTVQFVAALQIVKSELISAGYSVVVPQCKPLSPGEILGCTSPRLQADVTALVYLGDGRFHLESIMIHNPSVSAYQYDPYARKLTHEMYDYELMIKNRRHVVESAKNAKKFGIIQGTLGRQGNIRIVEILESKLATAGKKFVRVLLSEIFPQKLALFDDVDCWVQVACPRLSIDWGTAFQRPLLTPYEVIAALEEVSLAQPYYPMDYYANESAGPWCNNHESHRAARPKRQHLSVVVARE</sequence>
<dbReference type="UniPathway" id="UPA00559"/>
<evidence type="ECO:0000256" key="3">
    <source>
        <dbReference type="ARBA" id="ARBA00010173"/>
    </source>
</evidence>
<keyword evidence="10" id="KW-0411">Iron-sulfur</keyword>
<protein>
    <recommendedName>
        <fullName evidence="5">2-(3-amino-3-carboxypropyl)histidine synthase subunit 1</fullName>
        <ecNumber evidence="4">2.5.1.108</ecNumber>
    </recommendedName>
    <alternativeName>
        <fullName evidence="12">Diphthamide biosynthesis protein 1</fullName>
    </alternativeName>
    <alternativeName>
        <fullName evidence="13">Diphtheria toxin resistance protein 1</fullName>
    </alternativeName>
    <alternativeName>
        <fullName evidence="11">S-adenosyl-L-methionine:L-histidine 3-amino-3-carboxypropyltransferase 1</fullName>
    </alternativeName>
</protein>
<dbReference type="Gene3D" id="3.40.50.11840">
    <property type="entry name" value="Diphthamide synthesis DPH1/DPH2 domain 1"/>
    <property type="match status" value="1"/>
</dbReference>
<comment type="similarity">
    <text evidence="3">Belongs to the DPH1/DPH2 family. DPH1 subfamily.</text>
</comment>
<comment type="pathway">
    <text evidence="2">Protein modification; peptidyl-diphthamide biosynthesis.</text>
</comment>
<dbReference type="SFLD" id="SFLDS00032">
    <property type="entry name" value="Radical_SAM_3-amino-3-carboxyp"/>
    <property type="match status" value="1"/>
</dbReference>
<evidence type="ECO:0000256" key="9">
    <source>
        <dbReference type="ARBA" id="ARBA00023004"/>
    </source>
</evidence>
<dbReference type="PANTHER" id="PTHR10762">
    <property type="entry name" value="DIPHTHAMIDE BIOSYNTHESIS PROTEIN"/>
    <property type="match status" value="1"/>
</dbReference>